<keyword evidence="3" id="KW-1185">Reference proteome</keyword>
<dbReference type="GO" id="GO:0008168">
    <property type="term" value="F:methyltransferase activity"/>
    <property type="evidence" value="ECO:0007669"/>
    <property type="project" value="UniProtKB-KW"/>
</dbReference>
<comment type="caution">
    <text evidence="2">The sequence shown here is derived from an EMBL/GenBank/DDBJ whole genome shotgun (WGS) entry which is preliminary data.</text>
</comment>
<sequence length="239" mass="28298">MSEVSKFYDEFSKEQFQRGINNRHLSIQYHLEKFGLQPNFKVLEIGCGIGTVSELLARFLSSEGSLHAVDISEQSIELARQRLSKYNNVKCEVKDLTKESINNEFDVIVLPDVIEHIPLELHQSFFSNLKKLLKLDGFIFIHIPHPNFLEWHVKIKDDRLQIIDQPIYTNELCNVIYPLNFYIHQLISYSIYTVENDYQIIILKNKPKEIDTENMPKYFQLSFKRRLKNKIKYILRGFK</sequence>
<evidence type="ECO:0000313" key="2">
    <source>
        <dbReference type="EMBL" id="MBK6267010.1"/>
    </source>
</evidence>
<dbReference type="CDD" id="cd02440">
    <property type="entry name" value="AdoMet_MTases"/>
    <property type="match status" value="1"/>
</dbReference>
<dbReference type="GO" id="GO:0032259">
    <property type="term" value="P:methylation"/>
    <property type="evidence" value="ECO:0007669"/>
    <property type="project" value="UniProtKB-KW"/>
</dbReference>
<keyword evidence="2" id="KW-0808">Transferase</keyword>
<dbReference type="InterPro" id="IPR029063">
    <property type="entry name" value="SAM-dependent_MTases_sf"/>
</dbReference>
<dbReference type="Pfam" id="PF08242">
    <property type="entry name" value="Methyltransf_12"/>
    <property type="match status" value="1"/>
</dbReference>
<keyword evidence="2" id="KW-0489">Methyltransferase</keyword>
<dbReference type="SUPFAM" id="SSF53335">
    <property type="entry name" value="S-adenosyl-L-methionine-dependent methyltransferases"/>
    <property type="match status" value="1"/>
</dbReference>
<feature type="domain" description="Methyltransferase type 12" evidence="1">
    <location>
        <begin position="43"/>
        <end position="138"/>
    </location>
</feature>
<reference evidence="2" key="1">
    <citation type="submission" date="2021-01" db="EMBL/GenBank/DDBJ databases">
        <title>Marivirga aurantiaca sp. nov., isolated from intertidal surface sediments.</title>
        <authorList>
            <person name="Zhang M."/>
        </authorList>
    </citation>
    <scope>NUCLEOTIDE SEQUENCE</scope>
    <source>
        <strain evidence="2">S37H4</strain>
    </source>
</reference>
<gene>
    <name evidence="2" type="ORF">JKA74_18340</name>
</gene>
<dbReference type="EMBL" id="JAEQBW010000013">
    <property type="protein sequence ID" value="MBK6267010.1"/>
    <property type="molecule type" value="Genomic_DNA"/>
</dbReference>
<protein>
    <submittedName>
        <fullName evidence="2">Class I SAM-dependent methyltransferase</fullName>
    </submittedName>
</protein>
<organism evidence="2 3">
    <name type="scientific">Marivirga aurantiaca</name>
    <dbReference type="NCBI Taxonomy" id="2802615"/>
    <lineage>
        <taxon>Bacteria</taxon>
        <taxon>Pseudomonadati</taxon>
        <taxon>Bacteroidota</taxon>
        <taxon>Cytophagia</taxon>
        <taxon>Cytophagales</taxon>
        <taxon>Marivirgaceae</taxon>
        <taxon>Marivirga</taxon>
    </lineage>
</organism>
<dbReference type="InterPro" id="IPR013217">
    <property type="entry name" value="Methyltransf_12"/>
</dbReference>
<name>A0A935CB82_9BACT</name>
<dbReference type="PANTHER" id="PTHR43861">
    <property type="entry name" value="TRANS-ACONITATE 2-METHYLTRANSFERASE-RELATED"/>
    <property type="match status" value="1"/>
</dbReference>
<proteinExistence type="predicted"/>
<dbReference type="Gene3D" id="3.40.50.150">
    <property type="entry name" value="Vaccinia Virus protein VP39"/>
    <property type="match status" value="1"/>
</dbReference>
<dbReference type="Proteomes" id="UP000611723">
    <property type="component" value="Unassembled WGS sequence"/>
</dbReference>
<dbReference type="AlphaFoldDB" id="A0A935CB82"/>
<evidence type="ECO:0000313" key="3">
    <source>
        <dbReference type="Proteomes" id="UP000611723"/>
    </source>
</evidence>
<accession>A0A935CB82</accession>
<evidence type="ECO:0000259" key="1">
    <source>
        <dbReference type="Pfam" id="PF08242"/>
    </source>
</evidence>
<dbReference type="RefSeq" id="WP_201432696.1">
    <property type="nucleotide sequence ID" value="NZ_JAEQBW010000013.1"/>
</dbReference>